<dbReference type="Proteomes" id="UP000516666">
    <property type="component" value="Chromosome"/>
</dbReference>
<keyword evidence="3" id="KW-0808">Transferase</keyword>
<dbReference type="GO" id="GO:0016747">
    <property type="term" value="F:acyltransferase activity, transferring groups other than amino-acyl groups"/>
    <property type="evidence" value="ECO:0007669"/>
    <property type="project" value="InterPro"/>
</dbReference>
<dbReference type="RefSeq" id="WP_191011771.1">
    <property type="nucleotide sequence ID" value="NZ_CP061646.1"/>
</dbReference>
<sequence>MRNLSIDYLKVILAYFVVLLHLEFLYHYYPEIGFLLVNGLFRIAVPLFFIITGYYFAKITNFSELKAWGKRVLIMYIVWTAFYLPLWLRHLKDLTYIITGYFTLWYLISLLLGGILLFFFRKTKIHLLLFISFSLYIIGYILQQVGNIHYLSGTYDDALNYFPTYRNFLFFSFPMLAVGYILNKYQIEKKYKPSLYIIIFSIISVFLNLT</sequence>
<proteinExistence type="predicted"/>
<dbReference type="AlphaFoldDB" id="A0A7H2V3P9"/>
<evidence type="ECO:0000313" key="4">
    <source>
        <dbReference type="Proteomes" id="UP000516666"/>
    </source>
</evidence>
<feature type="transmembrane region" description="Helical" evidence="1">
    <location>
        <begin position="68"/>
        <end position="88"/>
    </location>
</feature>
<keyword evidence="1" id="KW-0472">Membrane</keyword>
<feature type="transmembrane region" description="Helical" evidence="1">
    <location>
        <begin position="165"/>
        <end position="182"/>
    </location>
</feature>
<feature type="domain" description="Acyltransferase 3" evidence="2">
    <location>
        <begin position="4"/>
        <end position="203"/>
    </location>
</feature>
<feature type="transmembrane region" description="Helical" evidence="1">
    <location>
        <begin position="94"/>
        <end position="120"/>
    </location>
</feature>
<gene>
    <name evidence="3" type="ORF">IC776_10830</name>
</gene>
<feature type="transmembrane region" description="Helical" evidence="1">
    <location>
        <begin position="194"/>
        <end position="209"/>
    </location>
</feature>
<dbReference type="EMBL" id="CP061646">
    <property type="protein sequence ID" value="QNX70982.1"/>
    <property type="molecule type" value="Genomic_DNA"/>
</dbReference>
<organism evidence="3 4">
    <name type="scientific">Acinetobacter seifertii</name>
    <dbReference type="NCBI Taxonomy" id="1530123"/>
    <lineage>
        <taxon>Bacteria</taxon>
        <taxon>Pseudomonadati</taxon>
        <taxon>Pseudomonadota</taxon>
        <taxon>Gammaproteobacteria</taxon>
        <taxon>Moraxellales</taxon>
        <taxon>Moraxellaceae</taxon>
        <taxon>Acinetobacter</taxon>
        <taxon>Acinetobacter calcoaceticus/baumannii complex</taxon>
    </lineage>
</organism>
<protein>
    <submittedName>
        <fullName evidence="3">Acyltransferase family protein</fullName>
    </submittedName>
</protein>
<keyword evidence="1" id="KW-1133">Transmembrane helix</keyword>
<name>A0A7H2V3P9_9GAMM</name>
<keyword evidence="3" id="KW-0012">Acyltransferase</keyword>
<evidence type="ECO:0000313" key="3">
    <source>
        <dbReference type="EMBL" id="QNX70982.1"/>
    </source>
</evidence>
<dbReference type="Pfam" id="PF01757">
    <property type="entry name" value="Acyl_transf_3"/>
    <property type="match status" value="1"/>
</dbReference>
<feature type="transmembrane region" description="Helical" evidence="1">
    <location>
        <begin position="35"/>
        <end position="56"/>
    </location>
</feature>
<feature type="transmembrane region" description="Helical" evidence="1">
    <location>
        <begin position="127"/>
        <end position="145"/>
    </location>
</feature>
<accession>A0A7H2V3P9</accession>
<evidence type="ECO:0000259" key="2">
    <source>
        <dbReference type="Pfam" id="PF01757"/>
    </source>
</evidence>
<keyword evidence="1" id="KW-0812">Transmembrane</keyword>
<dbReference type="InterPro" id="IPR002656">
    <property type="entry name" value="Acyl_transf_3_dom"/>
</dbReference>
<reference evidence="4" key="1">
    <citation type="submission" date="2020-09" db="EMBL/GenBank/DDBJ databases">
        <title>Clinical and molecular characterization of Acinetobacter seifertii in Taiwan.</title>
        <authorList>
            <person name="Li L.-H."/>
            <person name="Yang Y.-S."/>
            <person name="Sun J.-R."/>
            <person name="Huang T.-W."/>
            <person name="Huang W.-C."/>
            <person name="Wang Y.-C."/>
            <person name="Kuo T.-H."/>
            <person name="Kuo S.-C."/>
            <person name="Chen T.-L."/>
        </authorList>
    </citation>
    <scope>NUCLEOTIDE SEQUENCE [LARGE SCALE GENOMIC DNA]</scope>
    <source>
        <strain evidence="4">AS39</strain>
    </source>
</reference>
<evidence type="ECO:0000256" key="1">
    <source>
        <dbReference type="SAM" id="Phobius"/>
    </source>
</evidence>
<reference evidence="3 4" key="2">
    <citation type="submission" date="2020-09" db="EMBL/GenBank/DDBJ databases">
        <authorList>
            <person name="Chen F.-J."/>
            <person name="Lee Y.-T."/>
        </authorList>
    </citation>
    <scope>NUCLEOTIDE SEQUENCE [LARGE SCALE GENOMIC DNA]</scope>
    <source>
        <strain evidence="3 4">AS39</strain>
    </source>
</reference>
<feature type="transmembrane region" description="Helical" evidence="1">
    <location>
        <begin position="12"/>
        <end position="29"/>
    </location>
</feature>